<dbReference type="PROSITE" id="PS51194">
    <property type="entry name" value="HELICASE_CTER"/>
    <property type="match status" value="1"/>
</dbReference>
<evidence type="ECO:0000259" key="8">
    <source>
        <dbReference type="PROSITE" id="PS51194"/>
    </source>
</evidence>
<keyword evidence="5 6" id="KW-0694">RNA-binding</keyword>
<reference evidence="9" key="1">
    <citation type="submission" date="2023-06" db="EMBL/GenBank/DDBJ databases">
        <title>Survivors Of The Sea: Transcriptome response of Skeletonema marinoi to long-term dormancy.</title>
        <authorList>
            <person name="Pinder M.I.M."/>
            <person name="Kourtchenko O."/>
            <person name="Robertson E.K."/>
            <person name="Larsson T."/>
            <person name="Maumus F."/>
            <person name="Osuna-Cruz C.M."/>
            <person name="Vancaester E."/>
            <person name="Stenow R."/>
            <person name="Vandepoele K."/>
            <person name="Ploug H."/>
            <person name="Bruchert V."/>
            <person name="Godhe A."/>
            <person name="Topel M."/>
        </authorList>
    </citation>
    <scope>NUCLEOTIDE SEQUENCE</scope>
    <source>
        <strain evidence="9">R05AC</strain>
    </source>
</reference>
<dbReference type="Pfam" id="PF00271">
    <property type="entry name" value="Helicase_C"/>
    <property type="match status" value="1"/>
</dbReference>
<feature type="region of interest" description="Disordered" evidence="7">
    <location>
        <begin position="1"/>
        <end position="33"/>
    </location>
</feature>
<comment type="similarity">
    <text evidence="6">Belongs to the DEAD box helicase family.</text>
</comment>
<proteinExistence type="inferred from homology"/>
<dbReference type="InterPro" id="IPR001650">
    <property type="entry name" value="Helicase_C-like"/>
</dbReference>
<name>A0AAD8YFL5_9STRA</name>
<feature type="compositionally biased region" description="Acidic residues" evidence="7">
    <location>
        <begin position="492"/>
        <end position="502"/>
    </location>
</feature>
<dbReference type="EMBL" id="JATAAI010000005">
    <property type="protein sequence ID" value="KAK1745403.1"/>
    <property type="molecule type" value="Genomic_DNA"/>
</dbReference>
<dbReference type="InterPro" id="IPR025313">
    <property type="entry name" value="SPB4-like_CTE"/>
</dbReference>
<dbReference type="GO" id="GO:0016787">
    <property type="term" value="F:hydrolase activity"/>
    <property type="evidence" value="ECO:0007669"/>
    <property type="project" value="UniProtKB-KW"/>
</dbReference>
<evidence type="ECO:0000313" key="10">
    <source>
        <dbReference type="Proteomes" id="UP001224775"/>
    </source>
</evidence>
<keyword evidence="4 6" id="KW-0067">ATP-binding</keyword>
<evidence type="ECO:0000256" key="4">
    <source>
        <dbReference type="ARBA" id="ARBA00022840"/>
    </source>
</evidence>
<dbReference type="Gene3D" id="3.40.50.300">
    <property type="entry name" value="P-loop containing nucleotide triphosphate hydrolases"/>
    <property type="match status" value="1"/>
</dbReference>
<comment type="domain">
    <text evidence="6">The Q motif is unique to and characteristic of the DEAD box family of RNA helicases and controls ATP binding and hydrolysis.</text>
</comment>
<protein>
    <recommendedName>
        <fullName evidence="6">ATP-dependent RNA helicase</fullName>
        <ecNumber evidence="6">3.6.4.13</ecNumber>
    </recommendedName>
</protein>
<evidence type="ECO:0000256" key="5">
    <source>
        <dbReference type="ARBA" id="ARBA00022884"/>
    </source>
</evidence>
<evidence type="ECO:0000256" key="3">
    <source>
        <dbReference type="ARBA" id="ARBA00022806"/>
    </source>
</evidence>
<feature type="compositionally biased region" description="Polar residues" evidence="7">
    <location>
        <begin position="86"/>
        <end position="97"/>
    </location>
</feature>
<keyword evidence="1 6" id="KW-0547">Nucleotide-binding</keyword>
<feature type="compositionally biased region" description="Low complexity" evidence="7">
    <location>
        <begin position="157"/>
        <end position="166"/>
    </location>
</feature>
<comment type="catalytic activity">
    <reaction evidence="6">
        <text>ATP + H2O = ADP + phosphate + H(+)</text>
        <dbReference type="Rhea" id="RHEA:13065"/>
        <dbReference type="ChEBI" id="CHEBI:15377"/>
        <dbReference type="ChEBI" id="CHEBI:15378"/>
        <dbReference type="ChEBI" id="CHEBI:30616"/>
        <dbReference type="ChEBI" id="CHEBI:43474"/>
        <dbReference type="ChEBI" id="CHEBI:456216"/>
        <dbReference type="EC" id="3.6.4.13"/>
    </reaction>
</comment>
<feature type="region of interest" description="Disordered" evidence="7">
    <location>
        <begin position="51"/>
        <end position="197"/>
    </location>
</feature>
<comment type="caution">
    <text evidence="9">The sequence shown here is derived from an EMBL/GenBank/DDBJ whole genome shotgun (WGS) entry which is preliminary data.</text>
</comment>
<feature type="compositionally biased region" description="Polar residues" evidence="7">
    <location>
        <begin position="541"/>
        <end position="550"/>
    </location>
</feature>
<gene>
    <name evidence="9" type="ORF">QTG54_003327</name>
</gene>
<dbReference type="GO" id="GO:0003724">
    <property type="term" value="F:RNA helicase activity"/>
    <property type="evidence" value="ECO:0007669"/>
    <property type="project" value="UniProtKB-EC"/>
</dbReference>
<evidence type="ECO:0000256" key="6">
    <source>
        <dbReference type="RuleBase" id="RU365068"/>
    </source>
</evidence>
<keyword evidence="2 6" id="KW-0378">Hydrolase</keyword>
<feature type="compositionally biased region" description="Low complexity" evidence="7">
    <location>
        <begin position="133"/>
        <end position="142"/>
    </location>
</feature>
<feature type="region of interest" description="Disordered" evidence="7">
    <location>
        <begin position="492"/>
        <end position="519"/>
    </location>
</feature>
<feature type="compositionally biased region" description="Polar residues" evidence="7">
    <location>
        <begin position="1"/>
        <end position="21"/>
    </location>
</feature>
<dbReference type="CDD" id="cd18787">
    <property type="entry name" value="SF2_C_DEAD"/>
    <property type="match status" value="1"/>
</dbReference>
<dbReference type="AlphaFoldDB" id="A0AAD8YFL5"/>
<dbReference type="SMART" id="SM01178">
    <property type="entry name" value="DUF4217"/>
    <property type="match status" value="1"/>
</dbReference>
<dbReference type="Pfam" id="PF13959">
    <property type="entry name" value="CTE_SPB4"/>
    <property type="match status" value="1"/>
</dbReference>
<evidence type="ECO:0000256" key="7">
    <source>
        <dbReference type="SAM" id="MobiDB-lite"/>
    </source>
</evidence>
<dbReference type="GO" id="GO:0005524">
    <property type="term" value="F:ATP binding"/>
    <property type="evidence" value="ECO:0007669"/>
    <property type="project" value="UniProtKB-UniRule"/>
</dbReference>
<feature type="non-terminal residue" evidence="9">
    <location>
        <position position="562"/>
    </location>
</feature>
<dbReference type="PANTHER" id="PTHR24031">
    <property type="entry name" value="RNA HELICASE"/>
    <property type="match status" value="1"/>
</dbReference>
<comment type="function">
    <text evidence="6">RNA helicase.</text>
</comment>
<dbReference type="InterPro" id="IPR027417">
    <property type="entry name" value="P-loop_NTPase"/>
</dbReference>
<feature type="region of interest" description="Disordered" evidence="7">
    <location>
        <begin position="540"/>
        <end position="562"/>
    </location>
</feature>
<dbReference type="Proteomes" id="UP001224775">
    <property type="component" value="Unassembled WGS sequence"/>
</dbReference>
<evidence type="ECO:0000313" key="9">
    <source>
        <dbReference type="EMBL" id="KAK1745403.1"/>
    </source>
</evidence>
<evidence type="ECO:0000256" key="1">
    <source>
        <dbReference type="ARBA" id="ARBA00022741"/>
    </source>
</evidence>
<keyword evidence="10" id="KW-1185">Reference proteome</keyword>
<keyword evidence="3 6" id="KW-0347">Helicase</keyword>
<dbReference type="GO" id="GO:0003723">
    <property type="term" value="F:RNA binding"/>
    <property type="evidence" value="ECO:0007669"/>
    <property type="project" value="UniProtKB-UniRule"/>
</dbReference>
<feature type="domain" description="Helicase C-terminal" evidence="8">
    <location>
        <begin position="285"/>
        <end position="441"/>
    </location>
</feature>
<feature type="compositionally biased region" description="Low complexity" evidence="7">
    <location>
        <begin position="52"/>
        <end position="70"/>
    </location>
</feature>
<dbReference type="EC" id="3.6.4.13" evidence="6"/>
<accession>A0AAD8YFL5</accession>
<organism evidence="9 10">
    <name type="scientific">Skeletonema marinoi</name>
    <dbReference type="NCBI Taxonomy" id="267567"/>
    <lineage>
        <taxon>Eukaryota</taxon>
        <taxon>Sar</taxon>
        <taxon>Stramenopiles</taxon>
        <taxon>Ochrophyta</taxon>
        <taxon>Bacillariophyta</taxon>
        <taxon>Coscinodiscophyceae</taxon>
        <taxon>Thalassiosirophycidae</taxon>
        <taxon>Thalassiosirales</taxon>
        <taxon>Skeletonemataceae</taxon>
        <taxon>Skeletonema</taxon>
        <taxon>Skeletonema marinoi-dohrnii complex</taxon>
    </lineage>
</organism>
<feature type="compositionally biased region" description="Low complexity" evidence="7">
    <location>
        <begin position="551"/>
        <end position="562"/>
    </location>
</feature>
<sequence>MEPETQSEAPGQSMASSSIMDTKSEPPGYILAGKQELKRRKHFVPLHVPATSVKTSLSSSPSVVSAQRSVITTSSKNSLKLDRKLSQTGHISGGSRQTKQKSRSVASSSKKKESSVASKTNTHRTSRSRRSKTSSSSKESSTQLVTYIDPPTQQDCSIYSSSISNSEDFTDKGTQLDTIESESESEGYDYEEEDNYTKDTELTSKVGRELVVREESTTTKSDEYALVEYEESTTQYDEKVGGVVVPAKSKYLAAAVDNYGAMVPLNSDIYEAYDHTFVSCPEHLRFRLLYTFLKKNLDKKVVIFCSTTDSVLFYSKLLRRFKIPVCTMHSQQERHKFINTFLKFSDLGEGVLCTTDATGQDLDLPPNLDYVLQLDPPADPSDYIMRIARISCDPDRVGRSILFLHPGETGFLKYYDAAAIPVSEFEVPRLADIQSSVERRVNEDERMLQLAKNAYGSYLLSYAEHGFRDVYNVHDLNKDDVAAAFGLASITDSDDDDGDDDSTYYAGQNTRSMQVRKSSTQDWMRGKKKIWPHCRVKVHPTFNNNKTQDVNENSSQLESESS</sequence>
<feature type="compositionally biased region" description="Acidic residues" evidence="7">
    <location>
        <begin position="179"/>
        <end position="194"/>
    </location>
</feature>
<feature type="compositionally biased region" description="Polar residues" evidence="7">
    <location>
        <begin position="505"/>
        <end position="519"/>
    </location>
</feature>
<feature type="compositionally biased region" description="Basic residues" evidence="7">
    <location>
        <begin position="121"/>
        <end position="132"/>
    </location>
</feature>
<evidence type="ECO:0000256" key="2">
    <source>
        <dbReference type="ARBA" id="ARBA00022801"/>
    </source>
</evidence>
<dbReference type="SUPFAM" id="SSF52540">
    <property type="entry name" value="P-loop containing nucleoside triphosphate hydrolases"/>
    <property type="match status" value="1"/>
</dbReference>